<evidence type="ECO:0000313" key="9">
    <source>
        <dbReference type="Proteomes" id="UP001596180"/>
    </source>
</evidence>
<accession>A0ABW1DZD1</accession>
<evidence type="ECO:0000256" key="6">
    <source>
        <dbReference type="SAM" id="MobiDB-lite"/>
    </source>
</evidence>
<feature type="domain" description="CobW/HypB/UreG nucleotide-binding" evidence="7">
    <location>
        <begin position="61"/>
        <end position="110"/>
    </location>
</feature>
<keyword evidence="9" id="KW-1185">Reference proteome</keyword>
<comment type="caution">
    <text evidence="8">The sequence shown here is derived from an EMBL/GenBank/DDBJ whole genome shotgun (WGS) entry which is preliminary data.</text>
</comment>
<evidence type="ECO:0000313" key="8">
    <source>
        <dbReference type="EMBL" id="MFC5854015.1"/>
    </source>
</evidence>
<sequence length="137" mass="14918">MRQPDLPHPEGHVAVAVPPTRIRSTKDSDDHDRGPRRSSPTAPCRSTPDAAPRDCWCAVGEGDKIPRKRGPGITDSDLLMINKVDIAPYARADIAVMRRDAARFRGNRPCVLTDCLSGRGVRAVAGHLTSMFRGRPA</sequence>
<dbReference type="RefSeq" id="WP_381365002.1">
    <property type="nucleotide sequence ID" value="NZ_JBHSOA010000042.1"/>
</dbReference>
<dbReference type="InterPro" id="IPR004400">
    <property type="entry name" value="UreG"/>
</dbReference>
<comment type="similarity">
    <text evidence="1">Belongs to the SIMIBI class G3E GTPase family. UreG subfamily.</text>
</comment>
<keyword evidence="5" id="KW-0143">Chaperone</keyword>
<gene>
    <name evidence="8" type="ORF">ACFPZI_20065</name>
</gene>
<dbReference type="PANTHER" id="PTHR31715">
    <property type="entry name" value="UREASE ACCESSORY PROTEIN G"/>
    <property type="match status" value="1"/>
</dbReference>
<evidence type="ECO:0000256" key="2">
    <source>
        <dbReference type="ARBA" id="ARBA00022741"/>
    </source>
</evidence>
<dbReference type="InterPro" id="IPR003495">
    <property type="entry name" value="CobW/HypB/UreG_nucleotide-bd"/>
</dbReference>
<dbReference type="Pfam" id="PF02492">
    <property type="entry name" value="cobW"/>
    <property type="match status" value="1"/>
</dbReference>
<dbReference type="SUPFAM" id="SSF52540">
    <property type="entry name" value="P-loop containing nucleoside triphosphate hydrolases"/>
    <property type="match status" value="1"/>
</dbReference>
<keyword evidence="2" id="KW-0547">Nucleotide-binding</keyword>
<feature type="region of interest" description="Disordered" evidence="6">
    <location>
        <begin position="1"/>
        <end position="51"/>
    </location>
</feature>
<evidence type="ECO:0000256" key="1">
    <source>
        <dbReference type="ARBA" id="ARBA00005732"/>
    </source>
</evidence>
<dbReference type="InterPro" id="IPR027417">
    <property type="entry name" value="P-loop_NTPase"/>
</dbReference>
<evidence type="ECO:0000256" key="5">
    <source>
        <dbReference type="ARBA" id="ARBA00023186"/>
    </source>
</evidence>
<dbReference type="PANTHER" id="PTHR31715:SF0">
    <property type="entry name" value="UREASE ACCESSORY PROTEIN G"/>
    <property type="match status" value="1"/>
</dbReference>
<evidence type="ECO:0000259" key="7">
    <source>
        <dbReference type="Pfam" id="PF02492"/>
    </source>
</evidence>
<dbReference type="Gene3D" id="3.40.50.300">
    <property type="entry name" value="P-loop containing nucleotide triphosphate hydrolases"/>
    <property type="match status" value="1"/>
</dbReference>
<protein>
    <submittedName>
        <fullName evidence="8">GTP-binding protein</fullName>
    </submittedName>
</protein>
<dbReference type="EMBL" id="JBHSOA010000042">
    <property type="protein sequence ID" value="MFC5854015.1"/>
    <property type="molecule type" value="Genomic_DNA"/>
</dbReference>
<dbReference type="Proteomes" id="UP001596180">
    <property type="component" value="Unassembled WGS sequence"/>
</dbReference>
<keyword evidence="3" id="KW-0996">Nickel insertion</keyword>
<reference evidence="9" key="1">
    <citation type="journal article" date="2019" name="Int. J. Syst. Evol. Microbiol.">
        <title>The Global Catalogue of Microorganisms (GCM) 10K type strain sequencing project: providing services to taxonomists for standard genome sequencing and annotation.</title>
        <authorList>
            <consortium name="The Broad Institute Genomics Platform"/>
            <consortium name="The Broad Institute Genome Sequencing Center for Infectious Disease"/>
            <person name="Wu L."/>
            <person name="Ma J."/>
        </authorList>
    </citation>
    <scope>NUCLEOTIDE SEQUENCE [LARGE SCALE GENOMIC DNA]</scope>
    <source>
        <strain evidence="9">JCM 10411</strain>
    </source>
</reference>
<keyword evidence="4" id="KW-0342">GTP-binding</keyword>
<proteinExistence type="inferred from homology"/>
<organism evidence="8 9">
    <name type="scientific">Streptomyces chlorus</name>
    <dbReference type="NCBI Taxonomy" id="887452"/>
    <lineage>
        <taxon>Bacteria</taxon>
        <taxon>Bacillati</taxon>
        <taxon>Actinomycetota</taxon>
        <taxon>Actinomycetes</taxon>
        <taxon>Kitasatosporales</taxon>
        <taxon>Streptomycetaceae</taxon>
        <taxon>Streptomyces</taxon>
    </lineage>
</organism>
<evidence type="ECO:0000256" key="4">
    <source>
        <dbReference type="ARBA" id="ARBA00023134"/>
    </source>
</evidence>
<feature type="compositionally biased region" description="Basic and acidic residues" evidence="6">
    <location>
        <begin position="1"/>
        <end position="11"/>
    </location>
</feature>
<feature type="compositionally biased region" description="Basic and acidic residues" evidence="6">
    <location>
        <begin position="24"/>
        <end position="35"/>
    </location>
</feature>
<name>A0ABW1DZD1_9ACTN</name>
<evidence type="ECO:0000256" key="3">
    <source>
        <dbReference type="ARBA" id="ARBA00022988"/>
    </source>
</evidence>